<feature type="region of interest" description="Disordered" evidence="1">
    <location>
        <begin position="131"/>
        <end position="230"/>
    </location>
</feature>
<feature type="region of interest" description="Disordered" evidence="1">
    <location>
        <begin position="299"/>
        <end position="370"/>
    </location>
</feature>
<feature type="compositionally biased region" description="Basic residues" evidence="1">
    <location>
        <begin position="316"/>
        <end position="327"/>
    </location>
</feature>
<dbReference type="AlphaFoldDB" id="A0AAV6TEI9"/>
<organism evidence="2 3">
    <name type="scientific">Oedothorax gibbosus</name>
    <dbReference type="NCBI Taxonomy" id="931172"/>
    <lineage>
        <taxon>Eukaryota</taxon>
        <taxon>Metazoa</taxon>
        <taxon>Ecdysozoa</taxon>
        <taxon>Arthropoda</taxon>
        <taxon>Chelicerata</taxon>
        <taxon>Arachnida</taxon>
        <taxon>Araneae</taxon>
        <taxon>Araneomorphae</taxon>
        <taxon>Entelegynae</taxon>
        <taxon>Araneoidea</taxon>
        <taxon>Linyphiidae</taxon>
        <taxon>Erigoninae</taxon>
        <taxon>Oedothorax</taxon>
    </lineage>
</organism>
<proteinExistence type="predicted"/>
<evidence type="ECO:0000313" key="3">
    <source>
        <dbReference type="Proteomes" id="UP000827092"/>
    </source>
</evidence>
<protein>
    <submittedName>
        <fullName evidence="2">Uncharacterized protein</fullName>
    </submittedName>
</protein>
<comment type="caution">
    <text evidence="2">The sequence shown here is derived from an EMBL/GenBank/DDBJ whole genome shotgun (WGS) entry which is preliminary data.</text>
</comment>
<sequence>MTLRVRAAAYGDGPRVLGVRVRDACLETTHELRDVRRRRRVRRGEGHARQRRHGRTQRRARNTDRRNDAADRRRHDERTGDSDAGDGERSVYGRRNGARLCDRRRRRRADDDARGARPGCVDVRAAPCATTRVSLSGQPRARRRKRRARRTRRPARRDARLRRRDDDGPTTPTRTHADATALWTSARDDDEHDDGTSDATRTTPDGRDSRRATYTRGVGGHERDVHRERVRRGRTVATRDCRERGDLRRLRATDGHANGSNCYKTVVRLTGRLPTTTKDTAKRKHDVTALNAGRYAYCTDGSGRDDGRETTERAQRARVTRTRTKLRTARDGVGSAGNGADGRRDSVKGTEALGRPSVTTVDGTVGRDAT</sequence>
<feature type="region of interest" description="Disordered" evidence="1">
    <location>
        <begin position="37"/>
        <end position="92"/>
    </location>
</feature>
<name>A0AAV6TEI9_9ARAC</name>
<evidence type="ECO:0000256" key="1">
    <source>
        <dbReference type="SAM" id="MobiDB-lite"/>
    </source>
</evidence>
<feature type="compositionally biased region" description="Basic and acidic residues" evidence="1">
    <location>
        <begin position="302"/>
        <end position="315"/>
    </location>
</feature>
<gene>
    <name evidence="2" type="ORF">JTE90_012058</name>
</gene>
<feature type="compositionally biased region" description="Basic and acidic residues" evidence="1">
    <location>
        <begin position="61"/>
        <end position="91"/>
    </location>
</feature>
<dbReference type="Proteomes" id="UP000827092">
    <property type="component" value="Unassembled WGS sequence"/>
</dbReference>
<dbReference type="EMBL" id="JAFNEN010006325">
    <property type="protein sequence ID" value="KAG8156107.1"/>
    <property type="molecule type" value="Genomic_DNA"/>
</dbReference>
<feature type="compositionally biased region" description="Basic residues" evidence="1">
    <location>
        <begin position="140"/>
        <end position="162"/>
    </location>
</feature>
<keyword evidence="3" id="KW-1185">Reference proteome</keyword>
<evidence type="ECO:0000313" key="2">
    <source>
        <dbReference type="EMBL" id="KAG8156107.1"/>
    </source>
</evidence>
<reference evidence="2 3" key="1">
    <citation type="journal article" date="2022" name="Nat. Ecol. Evol.">
        <title>A masculinizing supergene underlies an exaggerated male reproductive morph in a spider.</title>
        <authorList>
            <person name="Hendrickx F."/>
            <person name="De Corte Z."/>
            <person name="Sonet G."/>
            <person name="Van Belleghem S.M."/>
            <person name="Kostlbacher S."/>
            <person name="Vangestel C."/>
        </authorList>
    </citation>
    <scope>NUCLEOTIDE SEQUENCE [LARGE SCALE GENOMIC DNA]</scope>
    <source>
        <strain evidence="2">W744_W776</strain>
    </source>
</reference>
<feature type="compositionally biased region" description="Basic residues" evidence="1">
    <location>
        <begin position="49"/>
        <end position="60"/>
    </location>
</feature>
<accession>A0AAV6TEI9</accession>